<feature type="region of interest" description="Disordered" evidence="1">
    <location>
        <begin position="365"/>
        <end position="405"/>
    </location>
</feature>
<sequence>MRMVVCIRDLTKSREPSEFAMTCRMRKHTLGDNYFGANPFVANPFVAPVTYSNFYNGNATGFQKASGGLTHADRVGFEDILNHTQSITRRFEEALKDFISEQRGVLEEEPHTPQPAQPHTSESEAERVPPRKGRYLNVLYFVDEHGVTQKMKLKVRDAHNLPSGIRVVVDYDDNFQPIGEACGLLAGVCGQLAGNHILLPISFENWSFVPDTYKDTIWESALKTRFCFKVNEDLAKRDVMFKIGKLWREYRCKLWNEFYDPLLSRNDLIKNIPDGLSMEQWAIFVDYRLKPSTVKLCNRNRDIRKKQTIPHTGGAMPLSRRRDNLKIETGREIGRAEMWKITHKRKNGTYVNDEAMDIGEKIDELMLQNPDTASDISPNDPAPDVGSDAPSSNQNIRSSGGSKTN</sequence>
<protein>
    <submittedName>
        <fullName evidence="2">Uncharacterized protein</fullName>
    </submittedName>
</protein>
<evidence type="ECO:0000313" key="3">
    <source>
        <dbReference type="Proteomes" id="UP001374584"/>
    </source>
</evidence>
<keyword evidence="3" id="KW-1185">Reference proteome</keyword>
<accession>A0AAN9MT12</accession>
<dbReference type="PANTHER" id="PTHR33144:SF45">
    <property type="entry name" value="TRANSPOSASE TNP1_EN_SPM-LIKE DOMAIN-CONTAINING PROTEIN"/>
    <property type="match status" value="1"/>
</dbReference>
<dbReference type="AlphaFoldDB" id="A0AAN9MT12"/>
<dbReference type="EMBL" id="JAYMYR010000006">
    <property type="protein sequence ID" value="KAK7357023.1"/>
    <property type="molecule type" value="Genomic_DNA"/>
</dbReference>
<dbReference type="Pfam" id="PF03004">
    <property type="entry name" value="Transposase_24"/>
    <property type="match status" value="1"/>
</dbReference>
<feature type="compositionally biased region" description="Polar residues" evidence="1">
    <location>
        <begin position="389"/>
        <end position="405"/>
    </location>
</feature>
<proteinExistence type="predicted"/>
<dbReference type="Proteomes" id="UP001374584">
    <property type="component" value="Unassembled WGS sequence"/>
</dbReference>
<reference evidence="2 3" key="1">
    <citation type="submission" date="2024-01" db="EMBL/GenBank/DDBJ databases">
        <title>The genomes of 5 underutilized Papilionoideae crops provide insights into root nodulation and disease resistanc.</title>
        <authorList>
            <person name="Jiang F."/>
        </authorList>
    </citation>
    <scope>NUCLEOTIDE SEQUENCE [LARGE SCALE GENOMIC DNA]</scope>
    <source>
        <strain evidence="2">JINMINGXINNONG_FW02</strain>
        <tissue evidence="2">Leaves</tissue>
    </source>
</reference>
<feature type="region of interest" description="Disordered" evidence="1">
    <location>
        <begin position="105"/>
        <end position="129"/>
    </location>
</feature>
<evidence type="ECO:0000256" key="1">
    <source>
        <dbReference type="SAM" id="MobiDB-lite"/>
    </source>
</evidence>
<gene>
    <name evidence="2" type="ORF">VNO80_16304</name>
</gene>
<organism evidence="2 3">
    <name type="scientific">Phaseolus coccineus</name>
    <name type="common">Scarlet runner bean</name>
    <name type="synonym">Phaseolus multiflorus</name>
    <dbReference type="NCBI Taxonomy" id="3886"/>
    <lineage>
        <taxon>Eukaryota</taxon>
        <taxon>Viridiplantae</taxon>
        <taxon>Streptophyta</taxon>
        <taxon>Embryophyta</taxon>
        <taxon>Tracheophyta</taxon>
        <taxon>Spermatophyta</taxon>
        <taxon>Magnoliopsida</taxon>
        <taxon>eudicotyledons</taxon>
        <taxon>Gunneridae</taxon>
        <taxon>Pentapetalae</taxon>
        <taxon>rosids</taxon>
        <taxon>fabids</taxon>
        <taxon>Fabales</taxon>
        <taxon>Fabaceae</taxon>
        <taxon>Papilionoideae</taxon>
        <taxon>50 kb inversion clade</taxon>
        <taxon>NPAAA clade</taxon>
        <taxon>indigoferoid/millettioid clade</taxon>
        <taxon>Phaseoleae</taxon>
        <taxon>Phaseolus</taxon>
    </lineage>
</organism>
<dbReference type="InterPro" id="IPR004252">
    <property type="entry name" value="Probable_transposase_24"/>
</dbReference>
<comment type="caution">
    <text evidence="2">The sequence shown here is derived from an EMBL/GenBank/DDBJ whole genome shotgun (WGS) entry which is preliminary data.</text>
</comment>
<dbReference type="PANTHER" id="PTHR33144">
    <property type="entry name" value="OS10G0409366 PROTEIN-RELATED"/>
    <property type="match status" value="1"/>
</dbReference>
<evidence type="ECO:0000313" key="2">
    <source>
        <dbReference type="EMBL" id="KAK7357023.1"/>
    </source>
</evidence>
<name>A0AAN9MT12_PHACN</name>